<sequence>MQRLAGPACLPAFLPSCLPACLVSMHQREAPPEYKSLLHHLVCQSAQRFVAKTCSMGGNGGPGRAVLLL</sequence>
<dbReference type="AlphaFoldDB" id="A0A5B7DJ16"/>
<feature type="signal peptide" evidence="1">
    <location>
        <begin position="1"/>
        <end position="19"/>
    </location>
</feature>
<keyword evidence="1" id="KW-0732">Signal</keyword>
<feature type="chain" id="PRO_5022699607" description="Secreted protein" evidence="1">
    <location>
        <begin position="20"/>
        <end position="69"/>
    </location>
</feature>
<evidence type="ECO:0000313" key="3">
    <source>
        <dbReference type="Proteomes" id="UP000324222"/>
    </source>
</evidence>
<name>A0A5B7DJ16_PORTR</name>
<keyword evidence="3" id="KW-1185">Reference proteome</keyword>
<accession>A0A5B7DJ16</accession>
<organism evidence="2 3">
    <name type="scientific">Portunus trituberculatus</name>
    <name type="common">Swimming crab</name>
    <name type="synonym">Neptunus trituberculatus</name>
    <dbReference type="NCBI Taxonomy" id="210409"/>
    <lineage>
        <taxon>Eukaryota</taxon>
        <taxon>Metazoa</taxon>
        <taxon>Ecdysozoa</taxon>
        <taxon>Arthropoda</taxon>
        <taxon>Crustacea</taxon>
        <taxon>Multicrustacea</taxon>
        <taxon>Malacostraca</taxon>
        <taxon>Eumalacostraca</taxon>
        <taxon>Eucarida</taxon>
        <taxon>Decapoda</taxon>
        <taxon>Pleocyemata</taxon>
        <taxon>Brachyura</taxon>
        <taxon>Eubrachyura</taxon>
        <taxon>Portunoidea</taxon>
        <taxon>Portunidae</taxon>
        <taxon>Portuninae</taxon>
        <taxon>Portunus</taxon>
    </lineage>
</organism>
<protein>
    <recommendedName>
        <fullName evidence="4">Secreted protein</fullName>
    </recommendedName>
</protein>
<reference evidence="2 3" key="1">
    <citation type="submission" date="2019-05" db="EMBL/GenBank/DDBJ databases">
        <title>Another draft genome of Portunus trituberculatus and its Hox gene families provides insights of decapod evolution.</title>
        <authorList>
            <person name="Jeong J.-H."/>
            <person name="Song I."/>
            <person name="Kim S."/>
            <person name="Choi T."/>
            <person name="Kim D."/>
            <person name="Ryu S."/>
            <person name="Kim W."/>
        </authorList>
    </citation>
    <scope>NUCLEOTIDE SEQUENCE [LARGE SCALE GENOMIC DNA]</scope>
    <source>
        <tissue evidence="2">Muscle</tissue>
    </source>
</reference>
<gene>
    <name evidence="2" type="ORF">E2C01_014120</name>
</gene>
<evidence type="ECO:0008006" key="4">
    <source>
        <dbReference type="Google" id="ProtNLM"/>
    </source>
</evidence>
<dbReference type="Proteomes" id="UP000324222">
    <property type="component" value="Unassembled WGS sequence"/>
</dbReference>
<evidence type="ECO:0000313" key="2">
    <source>
        <dbReference type="EMBL" id="MPC21144.1"/>
    </source>
</evidence>
<proteinExistence type="predicted"/>
<dbReference type="EMBL" id="VSRR010000946">
    <property type="protein sequence ID" value="MPC21144.1"/>
    <property type="molecule type" value="Genomic_DNA"/>
</dbReference>
<evidence type="ECO:0000256" key="1">
    <source>
        <dbReference type="SAM" id="SignalP"/>
    </source>
</evidence>
<comment type="caution">
    <text evidence="2">The sequence shown here is derived from an EMBL/GenBank/DDBJ whole genome shotgun (WGS) entry which is preliminary data.</text>
</comment>